<dbReference type="EMBL" id="JAHRIN010019549">
    <property type="protein sequence ID" value="MEQ2198453.1"/>
    <property type="molecule type" value="Genomic_DNA"/>
</dbReference>
<feature type="transmembrane region" description="Helical" evidence="1">
    <location>
        <begin position="86"/>
        <end position="107"/>
    </location>
</feature>
<keyword evidence="1" id="KW-0812">Transmembrane</keyword>
<gene>
    <name evidence="2" type="ORF">XENOCAPTIV_013116</name>
</gene>
<organism evidence="2 3">
    <name type="scientific">Xenoophorus captivus</name>
    <dbReference type="NCBI Taxonomy" id="1517983"/>
    <lineage>
        <taxon>Eukaryota</taxon>
        <taxon>Metazoa</taxon>
        <taxon>Chordata</taxon>
        <taxon>Craniata</taxon>
        <taxon>Vertebrata</taxon>
        <taxon>Euteleostomi</taxon>
        <taxon>Actinopterygii</taxon>
        <taxon>Neopterygii</taxon>
        <taxon>Teleostei</taxon>
        <taxon>Neoteleostei</taxon>
        <taxon>Acanthomorphata</taxon>
        <taxon>Ovalentaria</taxon>
        <taxon>Atherinomorphae</taxon>
        <taxon>Cyprinodontiformes</taxon>
        <taxon>Goodeidae</taxon>
        <taxon>Xenoophorus</taxon>
    </lineage>
</organism>
<evidence type="ECO:0000313" key="2">
    <source>
        <dbReference type="EMBL" id="MEQ2198453.1"/>
    </source>
</evidence>
<keyword evidence="1" id="KW-0472">Membrane</keyword>
<evidence type="ECO:0000313" key="3">
    <source>
        <dbReference type="Proteomes" id="UP001434883"/>
    </source>
</evidence>
<proteinExistence type="predicted"/>
<feature type="transmembrane region" description="Helical" evidence="1">
    <location>
        <begin position="21"/>
        <end position="41"/>
    </location>
</feature>
<protein>
    <submittedName>
        <fullName evidence="2">Uncharacterized protein</fullName>
    </submittedName>
</protein>
<name>A0ABV0QRL5_9TELE</name>
<evidence type="ECO:0000256" key="1">
    <source>
        <dbReference type="SAM" id="Phobius"/>
    </source>
</evidence>
<accession>A0ABV0QRL5</accession>
<comment type="caution">
    <text evidence="2">The sequence shown here is derived from an EMBL/GenBank/DDBJ whole genome shotgun (WGS) entry which is preliminary data.</text>
</comment>
<keyword evidence="3" id="KW-1185">Reference proteome</keyword>
<reference evidence="2 3" key="1">
    <citation type="submission" date="2021-06" db="EMBL/GenBank/DDBJ databases">
        <authorList>
            <person name="Palmer J.M."/>
        </authorList>
    </citation>
    <scope>NUCLEOTIDE SEQUENCE [LARGE SCALE GENOMIC DNA]</scope>
    <source>
        <strain evidence="2 3">XC_2019</strain>
        <tissue evidence="2">Muscle</tissue>
    </source>
</reference>
<sequence length="140" mass="15447">MWGHWQLNQLSSDGGAELVNVSPWAVIAVAVMWCVCLVLVWGRGFLCEHGAPAVILLGSCSVAGPLDVCCLDFLRVCLRSRGAGLWLFTLAIAYFYGETLYTLALGWKTRVFSPSLPADPCFCFLSVFFSEPRFAYPPNF</sequence>
<dbReference type="Proteomes" id="UP001434883">
    <property type="component" value="Unassembled WGS sequence"/>
</dbReference>
<keyword evidence="1" id="KW-1133">Transmembrane helix</keyword>